<dbReference type="RefSeq" id="WP_109673205.1">
    <property type="nucleotide sequence ID" value="NZ_QGDT01000002.1"/>
</dbReference>
<dbReference type="AlphaFoldDB" id="A0A316ANH1"/>
<evidence type="ECO:0000259" key="1">
    <source>
        <dbReference type="Pfam" id="PF09423"/>
    </source>
</evidence>
<gene>
    <name evidence="2" type="ORF">CLV98_102137</name>
</gene>
<dbReference type="Gene3D" id="3.60.21.70">
    <property type="entry name" value="PhoD-like phosphatase"/>
    <property type="match status" value="1"/>
</dbReference>
<dbReference type="PANTHER" id="PTHR43606:SF1">
    <property type="entry name" value="PHOD-LIKE PHOSPHATASE METALLOPHOSPHATASE DOMAIN-CONTAINING PROTEIN"/>
    <property type="match status" value="1"/>
</dbReference>
<keyword evidence="3" id="KW-1185">Reference proteome</keyword>
<dbReference type="InterPro" id="IPR052900">
    <property type="entry name" value="Phospholipid_Metab_Enz"/>
</dbReference>
<protein>
    <submittedName>
        <fullName evidence="2">Alkaline phosphatase D</fullName>
    </submittedName>
</protein>
<dbReference type="InterPro" id="IPR018946">
    <property type="entry name" value="PhoD-like_MPP"/>
</dbReference>
<proteinExistence type="predicted"/>
<dbReference type="EMBL" id="QGDT01000002">
    <property type="protein sequence ID" value="PWJ59305.1"/>
    <property type="molecule type" value="Genomic_DNA"/>
</dbReference>
<feature type="domain" description="PhoD-like phosphatase metallophosphatase" evidence="1">
    <location>
        <begin position="183"/>
        <end position="429"/>
    </location>
</feature>
<dbReference type="SUPFAM" id="SSF56300">
    <property type="entry name" value="Metallo-dependent phosphatases"/>
    <property type="match status" value="1"/>
</dbReference>
<name>A0A316ANH1_9BACT</name>
<accession>A0A316ANH1</accession>
<reference evidence="2 3" key="1">
    <citation type="submission" date="2018-03" db="EMBL/GenBank/DDBJ databases">
        <title>Genomic Encyclopedia of Archaeal and Bacterial Type Strains, Phase II (KMG-II): from individual species to whole genera.</title>
        <authorList>
            <person name="Goeker M."/>
        </authorList>
    </citation>
    <scope>NUCLEOTIDE SEQUENCE [LARGE SCALE GENOMIC DNA]</scope>
    <source>
        <strain evidence="2 3">DSM 100346</strain>
    </source>
</reference>
<dbReference type="Gene3D" id="2.60.40.380">
    <property type="entry name" value="Purple acid phosphatase-like, N-terminal"/>
    <property type="match status" value="1"/>
</dbReference>
<dbReference type="Proteomes" id="UP000245880">
    <property type="component" value="Unassembled WGS sequence"/>
</dbReference>
<evidence type="ECO:0000313" key="3">
    <source>
        <dbReference type="Proteomes" id="UP000245880"/>
    </source>
</evidence>
<dbReference type="Pfam" id="PF09423">
    <property type="entry name" value="PhoD"/>
    <property type="match status" value="1"/>
</dbReference>
<dbReference type="InterPro" id="IPR029052">
    <property type="entry name" value="Metallo-depent_PP-like"/>
</dbReference>
<evidence type="ECO:0000313" key="2">
    <source>
        <dbReference type="EMBL" id="PWJ59305.1"/>
    </source>
</evidence>
<dbReference type="InterPro" id="IPR038607">
    <property type="entry name" value="PhoD-like_sf"/>
</dbReference>
<organism evidence="2 3">
    <name type="scientific">Dyadobacter jejuensis</name>
    <dbReference type="NCBI Taxonomy" id="1082580"/>
    <lineage>
        <taxon>Bacteria</taxon>
        <taxon>Pseudomonadati</taxon>
        <taxon>Bacteroidota</taxon>
        <taxon>Cytophagia</taxon>
        <taxon>Cytophagales</taxon>
        <taxon>Spirosomataceae</taxon>
        <taxon>Dyadobacter</taxon>
    </lineage>
</organism>
<dbReference type="OrthoDB" id="9763616at2"/>
<dbReference type="PANTHER" id="PTHR43606">
    <property type="entry name" value="PHOSPHATASE, PUTATIVE (AFU_ORTHOLOGUE AFUA_6G08710)-RELATED"/>
    <property type="match status" value="1"/>
</dbReference>
<sequence>MSSNNRRIFLKKAGAAVALSSLTFDENLFTSLPTLKGEPDLYFSNGIKIAEVTTDSAIFWTRLCADRTPKPVKHERREEVFRHPIDFDENGNVPDMDGAVAGKSGMARVKLRHKSFRYTSEWIKTDADKDHTIQIEVANLKPNTRYDVLWEAKSQENGPVSRSQGQFTTAPAPMATEDVSLVTSTCQYFWSFDDQTRGFRSYDAMRQLKPDFFIHTGDYIYYDKPGPMATNTEKARHKWHAMNGWPSLQDLFAQTPIYMLKDDHDLLRDDVDPSKPKFGELTYTDGLKIWSENAPLHAEPYRTIRWGKNLQIWLLEGREFRSKNKSEDGPQKTILGAKQKQWLEETVSASDATFKLLFSATPVVGPDRPQKTDNHANKAFETEGKWLRNLIAKQNNMYVVNGDRHWQYVSQDADTKIMEFGSGPVSDFHVQGWDADDVRPEHRFLRLKGGFLGITVKTRPDKKTEIAFTHYDVNGQAVHRETFEA</sequence>
<comment type="caution">
    <text evidence="2">The sequence shown here is derived from an EMBL/GenBank/DDBJ whole genome shotgun (WGS) entry which is preliminary data.</text>
</comment>